<keyword evidence="8" id="KW-1133">Transmembrane helix</keyword>
<dbReference type="NCBIfam" id="TIGR01301">
    <property type="entry name" value="GPH_sucrose"/>
    <property type="match status" value="1"/>
</dbReference>
<comment type="similarity">
    <text evidence="3">Belongs to the glycoside-pentoside-hexuronide (GPH) cation symporter transporter (TC 2.A.2.4) family.</text>
</comment>
<dbReference type="Gramene" id="KZM97857">
    <property type="protein sequence ID" value="KZM97857"/>
    <property type="gene ID" value="DCAR_014781"/>
</dbReference>
<keyword evidence="5" id="KW-0762">Sugar transport</keyword>
<evidence type="ECO:0000256" key="7">
    <source>
        <dbReference type="ARBA" id="ARBA00022847"/>
    </source>
</evidence>
<evidence type="ECO:0000256" key="9">
    <source>
        <dbReference type="ARBA" id="ARBA00023136"/>
    </source>
</evidence>
<reference evidence="11" key="1">
    <citation type="journal article" date="2016" name="Nat. Genet.">
        <title>A high-quality carrot genome assembly provides new insights into carotenoid accumulation and asterid genome evolution.</title>
        <authorList>
            <person name="Iorizzo M."/>
            <person name="Ellison S."/>
            <person name="Senalik D."/>
            <person name="Zeng P."/>
            <person name="Satapoomin P."/>
            <person name="Huang J."/>
            <person name="Bowman M."/>
            <person name="Iovene M."/>
            <person name="Sanseverino W."/>
            <person name="Cavagnaro P."/>
            <person name="Yildiz M."/>
            <person name="Macko-Podgorni A."/>
            <person name="Moranska E."/>
            <person name="Grzebelus E."/>
            <person name="Grzebelus D."/>
            <person name="Ashrafi H."/>
            <person name="Zheng Z."/>
            <person name="Cheng S."/>
            <person name="Spooner D."/>
            <person name="Van Deynze A."/>
            <person name="Simon P."/>
        </authorList>
    </citation>
    <scope>NUCLEOTIDE SEQUENCE [LARGE SCALE GENOMIC DNA]</scope>
    <source>
        <tissue evidence="11">Leaf</tissue>
    </source>
</reference>
<dbReference type="AlphaFoldDB" id="A0A165X1Y0"/>
<dbReference type="Gene3D" id="1.20.1250.20">
    <property type="entry name" value="MFS general substrate transporter like domains"/>
    <property type="match status" value="1"/>
</dbReference>
<dbReference type="EMBL" id="LNRQ01000004">
    <property type="protein sequence ID" value="KZM97858.1"/>
    <property type="molecule type" value="Genomic_DNA"/>
</dbReference>
<accession>A0A165X1Y0</accession>
<evidence type="ECO:0000256" key="3">
    <source>
        <dbReference type="ARBA" id="ARBA00007134"/>
    </source>
</evidence>
<dbReference type="InterPro" id="IPR005989">
    <property type="entry name" value="Suc_symporter_pln"/>
</dbReference>
<gene>
    <name evidence="11" type="ORF">DCAR_014780</name>
</gene>
<keyword evidence="9" id="KW-0472">Membrane</keyword>
<evidence type="ECO:0000256" key="10">
    <source>
        <dbReference type="ARBA" id="ARBA00044504"/>
    </source>
</evidence>
<name>A0A165X1Y0_DAUCS</name>
<dbReference type="InterPro" id="IPR036259">
    <property type="entry name" value="MFS_trans_sf"/>
</dbReference>
<dbReference type="GO" id="GO:0005773">
    <property type="term" value="C:vacuole"/>
    <property type="evidence" value="ECO:0007669"/>
    <property type="project" value="TreeGrafter"/>
</dbReference>
<dbReference type="UniPathway" id="UPA00238"/>
<sequence length="681" mass="73074">MDLNKVGFPDHFASVRRKIVNDTVVTHDNATVAKMLDSVIKDPVANVSQIGLNGTFVSDSVKRGDLEGAHVGNSSDLVKDESFGGDGNVNVEKSIEGKVSGSLVGESVGLADDLSSSDGTSSVSGDELVGSGEGLRFRNGTNLISELKFEQLVLHFEQLHFKLGTHLKMVQLEEATTSFHGGPEDEEEPTPLWKLILVAAIAAGVQFGWALQLSLLTPYVQLLGIPHTWSAYIWLCGPVSGMLVQPIVGYYSDRCTSKFGRRRPYIIGGACFVACAVVLIGFAADIGYAAGDNLSKELKPRAITVFVVGFWILDVANNMLQGPCRAMLADLCKDDKARMRSCNVFFSFFMAVGNILGYAAGSYKNLYKIFSFSKTDACDVYCANLKSCFIIAIIFLMTMVAVATSLVAEKPITVDEIEDDSSKGGIPFFGEIFGAFKDLSRPMLLLLLVTCLNWIAWDPFLLFDTDWMGKEVYGGTPNEGKAYDRGVREGSLGLMLNSAVLGLTSLVVEFTIHGVGGVKILWGVVNFILTFGFAMMMVVTEVASNQRKYGPDGEPLTPSAGIRATALFIFAILGIPLSDLILIPVNQVTYSIPFALASIFSADSKAGQGLSLGVLNISICIPQILVSVTSGPIDEAFGGGNLPMFAVGMVCALVSGILAMVLIPKPEDNAIDLTLTPVRQY</sequence>
<evidence type="ECO:0000313" key="11">
    <source>
        <dbReference type="EMBL" id="KZM97858.1"/>
    </source>
</evidence>
<keyword evidence="7" id="KW-0769">Symport</keyword>
<dbReference type="Gramene" id="KZM97858">
    <property type="protein sequence ID" value="KZM97858"/>
    <property type="gene ID" value="DCAR_014780"/>
</dbReference>
<evidence type="ECO:0000256" key="5">
    <source>
        <dbReference type="ARBA" id="ARBA00022597"/>
    </source>
</evidence>
<evidence type="ECO:0000256" key="6">
    <source>
        <dbReference type="ARBA" id="ARBA00022692"/>
    </source>
</evidence>
<evidence type="ECO:0000256" key="8">
    <source>
        <dbReference type="ARBA" id="ARBA00022989"/>
    </source>
</evidence>
<comment type="subcellular location">
    <subcellularLocation>
        <location evidence="1">Membrane</location>
        <topology evidence="1">Multi-pass membrane protein</topology>
    </subcellularLocation>
</comment>
<dbReference type="Pfam" id="PF13347">
    <property type="entry name" value="MFS_2"/>
    <property type="match status" value="1"/>
</dbReference>
<proteinExistence type="inferred from homology"/>
<comment type="similarity">
    <text evidence="10">Belongs to the major facilitator superfamily. Phosphate:H(+) symporter (TC 2.A.1.9) family.</text>
</comment>
<organism evidence="11">
    <name type="scientific">Daucus carota subsp. sativus</name>
    <name type="common">Carrot</name>
    <dbReference type="NCBI Taxonomy" id="79200"/>
    <lineage>
        <taxon>Eukaryota</taxon>
        <taxon>Viridiplantae</taxon>
        <taxon>Streptophyta</taxon>
        <taxon>Embryophyta</taxon>
        <taxon>Tracheophyta</taxon>
        <taxon>Spermatophyta</taxon>
        <taxon>Magnoliopsida</taxon>
        <taxon>eudicotyledons</taxon>
        <taxon>Gunneridae</taxon>
        <taxon>Pentapetalae</taxon>
        <taxon>asterids</taxon>
        <taxon>campanulids</taxon>
        <taxon>Apiales</taxon>
        <taxon>Apiaceae</taxon>
        <taxon>Apioideae</taxon>
        <taxon>Scandiceae</taxon>
        <taxon>Daucinae</taxon>
        <taxon>Daucus</taxon>
        <taxon>Daucus sect. Daucus</taxon>
    </lineage>
</organism>
<evidence type="ECO:0000256" key="2">
    <source>
        <dbReference type="ARBA" id="ARBA00004914"/>
    </source>
</evidence>
<dbReference type="GO" id="GO:0008506">
    <property type="term" value="F:sucrose:proton symporter activity"/>
    <property type="evidence" value="ECO:0007669"/>
    <property type="project" value="TreeGrafter"/>
</dbReference>
<dbReference type="GO" id="GO:0005985">
    <property type="term" value="P:sucrose metabolic process"/>
    <property type="evidence" value="ECO:0007669"/>
    <property type="project" value="UniProtKB-UniPathway"/>
</dbReference>
<evidence type="ECO:0000256" key="4">
    <source>
        <dbReference type="ARBA" id="ARBA00022448"/>
    </source>
</evidence>
<comment type="caution">
    <text evidence="11">The sequence shown here is derived from an EMBL/GenBank/DDBJ whole genome shotgun (WGS) entry which is preliminary data.</text>
</comment>
<keyword evidence="6" id="KW-0812">Transmembrane</keyword>
<evidence type="ECO:0000256" key="1">
    <source>
        <dbReference type="ARBA" id="ARBA00004141"/>
    </source>
</evidence>
<dbReference type="CDD" id="cd17313">
    <property type="entry name" value="MFS_SLC45_SUC"/>
    <property type="match status" value="1"/>
</dbReference>
<protein>
    <submittedName>
        <fullName evidence="11">Uncharacterized protein</fullName>
    </submittedName>
</protein>
<comment type="pathway">
    <text evidence="2">Glycan biosynthesis; sucrose metabolism.</text>
</comment>
<keyword evidence="4" id="KW-0813">Transport</keyword>
<dbReference type="PANTHER" id="PTHR19432">
    <property type="entry name" value="SUGAR TRANSPORTER"/>
    <property type="match status" value="1"/>
</dbReference>
<dbReference type="GO" id="GO:0005886">
    <property type="term" value="C:plasma membrane"/>
    <property type="evidence" value="ECO:0007669"/>
    <property type="project" value="InterPro"/>
</dbReference>
<dbReference type="SUPFAM" id="SSF103473">
    <property type="entry name" value="MFS general substrate transporter"/>
    <property type="match status" value="1"/>
</dbReference>
<dbReference type="PANTHER" id="PTHR19432:SF70">
    <property type="entry name" value="SUCROSE TRANSPORT PROTEIN SUC1-RELATED"/>
    <property type="match status" value="1"/>
</dbReference>